<proteinExistence type="predicted"/>
<dbReference type="HOGENOM" id="CLU_1586547_0_0_1"/>
<name>W9Q8S9_FUSOX</name>
<dbReference type="EMBL" id="JH650969">
    <property type="protein sequence ID" value="EXA50987.1"/>
    <property type="molecule type" value="Genomic_DNA"/>
</dbReference>
<evidence type="ECO:0000313" key="1">
    <source>
        <dbReference type="EMBL" id="EXA50987.1"/>
    </source>
</evidence>
<reference evidence="1" key="1">
    <citation type="submission" date="2011-10" db="EMBL/GenBank/DDBJ databases">
        <title>The Genome Sequence of Fusarium oxysporum HDV247.</title>
        <authorList>
            <consortium name="The Broad Institute Genome Sequencing Platform"/>
            <person name="Ma L.-J."/>
            <person name="Gale L.R."/>
            <person name="Schwartz D.C."/>
            <person name="Zhou S."/>
            <person name="Corby-Kistler H."/>
            <person name="Young S.K."/>
            <person name="Zeng Q."/>
            <person name="Gargeya S."/>
            <person name="Fitzgerald M."/>
            <person name="Haas B."/>
            <person name="Abouelleil A."/>
            <person name="Alvarado L."/>
            <person name="Arachchi H.M."/>
            <person name="Berlin A."/>
            <person name="Brown A."/>
            <person name="Chapman S.B."/>
            <person name="Chen Z."/>
            <person name="Dunbar C."/>
            <person name="Freedman E."/>
            <person name="Gearin G."/>
            <person name="Goldberg J."/>
            <person name="Griggs A."/>
            <person name="Gujja S."/>
            <person name="Heiman D."/>
            <person name="Howarth C."/>
            <person name="Larson L."/>
            <person name="Lui A."/>
            <person name="MacDonald P.J.P."/>
            <person name="Montmayeur A."/>
            <person name="Murphy C."/>
            <person name="Neiman D."/>
            <person name="Pearson M."/>
            <person name="Priest M."/>
            <person name="Roberts A."/>
            <person name="Saif S."/>
            <person name="Shea T."/>
            <person name="Shenoy N."/>
            <person name="Sisk P."/>
            <person name="Stolte C."/>
            <person name="Sykes S."/>
            <person name="Wortman J."/>
            <person name="Nusbaum C."/>
            <person name="Birren B."/>
        </authorList>
    </citation>
    <scope>NUCLEOTIDE SEQUENCE [LARGE SCALE GENOMIC DNA]</scope>
    <source>
        <strain evidence="1">HDV247</strain>
    </source>
</reference>
<reference evidence="1" key="2">
    <citation type="submission" date="2012-05" db="EMBL/GenBank/DDBJ databases">
        <title>Annotation of the Genome Sequence of Fusarium oxysporum HDV247.</title>
        <authorList>
            <consortium name="The Broad Institute Genomics Platform"/>
            <person name="Ma L.-J."/>
            <person name="Corby-Kistler H."/>
            <person name="Broz K."/>
            <person name="Gale L.R."/>
            <person name="Jonkers W."/>
            <person name="O'Donnell K."/>
            <person name="Ploetz R."/>
            <person name="Steinberg C."/>
            <person name="Schwartz D.C."/>
            <person name="VanEtten H."/>
            <person name="Zhou S."/>
            <person name="Young S.K."/>
            <person name="Zeng Q."/>
            <person name="Gargeya S."/>
            <person name="Fitzgerald M."/>
            <person name="Abouelleil A."/>
            <person name="Alvarado L."/>
            <person name="Chapman S.B."/>
            <person name="Gainer-Dewar J."/>
            <person name="Goldberg J."/>
            <person name="Griggs A."/>
            <person name="Gujja S."/>
            <person name="Hansen M."/>
            <person name="Howarth C."/>
            <person name="Imamovic A."/>
            <person name="Ireland A."/>
            <person name="Larimer J."/>
            <person name="McCowan C."/>
            <person name="Murphy C."/>
            <person name="Pearson M."/>
            <person name="Poon T.W."/>
            <person name="Priest M."/>
            <person name="Roberts A."/>
            <person name="Saif S."/>
            <person name="Shea T."/>
            <person name="Sykes S."/>
            <person name="Wortman J."/>
            <person name="Nusbaum C."/>
            <person name="Birren B."/>
        </authorList>
    </citation>
    <scope>NUCLEOTIDE SEQUENCE</scope>
    <source>
        <strain evidence="1">HDV247</strain>
    </source>
</reference>
<gene>
    <name evidence="1" type="ORF">FOVG_03483</name>
</gene>
<protein>
    <submittedName>
        <fullName evidence="1">Uncharacterized protein</fullName>
    </submittedName>
</protein>
<accession>W9Q8S9</accession>
<organism evidence="1">
    <name type="scientific">Fusarium oxysporum f. sp. pisi HDV247</name>
    <dbReference type="NCBI Taxonomy" id="1080344"/>
    <lineage>
        <taxon>Eukaryota</taxon>
        <taxon>Fungi</taxon>
        <taxon>Dikarya</taxon>
        <taxon>Ascomycota</taxon>
        <taxon>Pezizomycotina</taxon>
        <taxon>Sordariomycetes</taxon>
        <taxon>Hypocreomycetidae</taxon>
        <taxon>Hypocreales</taxon>
        <taxon>Nectriaceae</taxon>
        <taxon>Fusarium</taxon>
        <taxon>Fusarium oxysporum species complex</taxon>
    </lineage>
</organism>
<sequence>MELGYSTTLEVVYISSFLFFPLHTHQASPVKHPDLTTPYLSQRRSYRPRCITLTASTNALMVYAPWRGCDCMCNYDEVSAITRMFRVCRGVRIMLDGISEEYFVYDTSICGLVGEVTCIRWLPIIGKADYATAAIVYKEMKRCIPSWLRKPRNAACSISCNSNCVCIQ</sequence>
<dbReference type="AlphaFoldDB" id="W9Q8S9"/>
<dbReference type="Proteomes" id="UP000030751">
    <property type="component" value="Unassembled WGS sequence"/>
</dbReference>